<name>A0A419SD01_9BACL</name>
<evidence type="ECO:0000313" key="3">
    <source>
        <dbReference type="Proteomes" id="UP000284219"/>
    </source>
</evidence>
<evidence type="ECO:0000256" key="1">
    <source>
        <dbReference type="SAM" id="MobiDB-lite"/>
    </source>
</evidence>
<protein>
    <recommendedName>
        <fullName evidence="4">Phage protein</fullName>
    </recommendedName>
</protein>
<feature type="region of interest" description="Disordered" evidence="1">
    <location>
        <begin position="1"/>
        <end position="64"/>
    </location>
</feature>
<dbReference type="AlphaFoldDB" id="A0A419SD01"/>
<organism evidence="2 3">
    <name type="scientific">Ammoniphilus oxalaticus</name>
    <dbReference type="NCBI Taxonomy" id="66863"/>
    <lineage>
        <taxon>Bacteria</taxon>
        <taxon>Bacillati</taxon>
        <taxon>Bacillota</taxon>
        <taxon>Bacilli</taxon>
        <taxon>Bacillales</taxon>
        <taxon>Paenibacillaceae</taxon>
        <taxon>Aneurinibacillus group</taxon>
        <taxon>Ammoniphilus</taxon>
    </lineage>
</organism>
<evidence type="ECO:0000313" key="2">
    <source>
        <dbReference type="EMBL" id="RKD20974.1"/>
    </source>
</evidence>
<accession>A0A419SD01</accession>
<dbReference type="RefSeq" id="WP_120191038.1">
    <property type="nucleotide sequence ID" value="NZ_MCHY01000013.1"/>
</dbReference>
<feature type="compositionally biased region" description="Polar residues" evidence="1">
    <location>
        <begin position="1"/>
        <end position="11"/>
    </location>
</feature>
<proteinExistence type="predicted"/>
<sequence length="64" mass="7746">MSQTFKDQLQQWKKENMKPAPKKKKRRKPQKRRSERLSTRDIESLMGMHRPTYARGRGGAYRQK</sequence>
<gene>
    <name evidence="2" type="ORF">BEP19_14925</name>
</gene>
<keyword evidence="3" id="KW-1185">Reference proteome</keyword>
<dbReference type="EMBL" id="MCHY01000013">
    <property type="protein sequence ID" value="RKD20974.1"/>
    <property type="molecule type" value="Genomic_DNA"/>
</dbReference>
<reference evidence="2 3" key="1">
    <citation type="submission" date="2016-08" db="EMBL/GenBank/DDBJ databases">
        <title>Novel Firmicute Genomes.</title>
        <authorList>
            <person name="Poppleton D.I."/>
            <person name="Gribaldo S."/>
        </authorList>
    </citation>
    <scope>NUCLEOTIDE SEQUENCE [LARGE SCALE GENOMIC DNA]</scope>
    <source>
        <strain evidence="2 3">RAOx-1</strain>
    </source>
</reference>
<feature type="compositionally biased region" description="Basic residues" evidence="1">
    <location>
        <begin position="20"/>
        <end position="34"/>
    </location>
</feature>
<evidence type="ECO:0008006" key="4">
    <source>
        <dbReference type="Google" id="ProtNLM"/>
    </source>
</evidence>
<comment type="caution">
    <text evidence="2">The sequence shown here is derived from an EMBL/GenBank/DDBJ whole genome shotgun (WGS) entry which is preliminary data.</text>
</comment>
<dbReference type="OrthoDB" id="2943096at2"/>
<dbReference type="Proteomes" id="UP000284219">
    <property type="component" value="Unassembled WGS sequence"/>
</dbReference>